<dbReference type="PROSITE" id="PS00201">
    <property type="entry name" value="FLAVODOXIN"/>
    <property type="match status" value="1"/>
</dbReference>
<feature type="domain" description="Flavodoxin-like" evidence="9">
    <location>
        <begin position="4"/>
        <end position="173"/>
    </location>
</feature>
<dbReference type="RefSeq" id="WP_108950023.1">
    <property type="nucleotide sequence ID" value="NZ_CP022187.1"/>
</dbReference>
<evidence type="ECO:0000256" key="7">
    <source>
        <dbReference type="ARBA" id="ARBA00023231"/>
    </source>
</evidence>
<dbReference type="Proteomes" id="UP000244930">
    <property type="component" value="Chromosome"/>
</dbReference>
<evidence type="ECO:0000256" key="2">
    <source>
        <dbReference type="ARBA" id="ARBA00005267"/>
    </source>
</evidence>
<dbReference type="InterPro" id="IPR029039">
    <property type="entry name" value="Flavoprotein-like_sf"/>
</dbReference>
<dbReference type="InterPro" id="IPR001094">
    <property type="entry name" value="Flavdoxin-like"/>
</dbReference>
<organism evidence="10 11">
    <name type="scientific">Parazoarcus communis</name>
    <dbReference type="NCBI Taxonomy" id="41977"/>
    <lineage>
        <taxon>Bacteria</taxon>
        <taxon>Pseudomonadati</taxon>
        <taxon>Pseudomonadota</taxon>
        <taxon>Betaproteobacteria</taxon>
        <taxon>Rhodocyclales</taxon>
        <taxon>Zoogloeaceae</taxon>
        <taxon>Parazoarcus</taxon>
    </lineage>
</organism>
<keyword evidence="4 8" id="KW-0285">Flavoprotein</keyword>
<dbReference type="PRINTS" id="PR00369">
    <property type="entry name" value="FLAVODOXIN"/>
</dbReference>
<gene>
    <name evidence="10" type="ORF">CEW83_14785</name>
</gene>
<dbReference type="KEGG" id="acom:CEW83_14785"/>
<evidence type="ECO:0000313" key="11">
    <source>
        <dbReference type="Proteomes" id="UP000244930"/>
    </source>
</evidence>
<dbReference type="Pfam" id="PF00258">
    <property type="entry name" value="Flavodoxin_1"/>
    <property type="match status" value="1"/>
</dbReference>
<comment type="function">
    <text evidence="8">Low-potential electron donor to a number of redox enzymes.</text>
</comment>
<dbReference type="NCBIfam" id="TIGR01752">
    <property type="entry name" value="flav_long"/>
    <property type="match status" value="1"/>
</dbReference>
<dbReference type="AlphaFoldDB" id="A0A2U8GRN3"/>
<dbReference type="SUPFAM" id="SSF52218">
    <property type="entry name" value="Flavoproteins"/>
    <property type="match status" value="1"/>
</dbReference>
<evidence type="ECO:0000256" key="1">
    <source>
        <dbReference type="ARBA" id="ARBA00001917"/>
    </source>
</evidence>
<evidence type="ECO:0000256" key="5">
    <source>
        <dbReference type="ARBA" id="ARBA00022643"/>
    </source>
</evidence>
<dbReference type="InterPro" id="IPR050619">
    <property type="entry name" value="Flavodoxin"/>
</dbReference>
<proteinExistence type="inferred from homology"/>
<comment type="cofactor">
    <cofactor evidence="1 8">
        <name>FMN</name>
        <dbReference type="ChEBI" id="CHEBI:58210"/>
    </cofactor>
</comment>
<evidence type="ECO:0000256" key="4">
    <source>
        <dbReference type="ARBA" id="ARBA00022630"/>
    </source>
</evidence>
<keyword evidence="6 8" id="KW-0249">Electron transport</keyword>
<dbReference type="NCBIfam" id="NF006739">
    <property type="entry name" value="PRK09267.1-5"/>
    <property type="match status" value="1"/>
</dbReference>
<evidence type="ECO:0000256" key="6">
    <source>
        <dbReference type="ARBA" id="ARBA00022982"/>
    </source>
</evidence>
<dbReference type="PANTHER" id="PTHR42809:SF1">
    <property type="entry name" value="FLAVODOXIN 1"/>
    <property type="match status" value="1"/>
</dbReference>
<dbReference type="EMBL" id="CP022187">
    <property type="protein sequence ID" value="AWI76322.1"/>
    <property type="molecule type" value="Genomic_DNA"/>
</dbReference>
<dbReference type="PANTHER" id="PTHR42809">
    <property type="entry name" value="FLAVODOXIN 2"/>
    <property type="match status" value="1"/>
</dbReference>
<comment type="similarity">
    <text evidence="2 8">Belongs to the flavodoxin family.</text>
</comment>
<dbReference type="PIRSF" id="PIRSF038996">
    <property type="entry name" value="FldA"/>
    <property type="match status" value="1"/>
</dbReference>
<dbReference type="GO" id="GO:0009055">
    <property type="term" value="F:electron transfer activity"/>
    <property type="evidence" value="ECO:0007669"/>
    <property type="project" value="UniProtKB-UniRule"/>
</dbReference>
<keyword evidence="7" id="KW-0535">Nitrogen fixation</keyword>
<dbReference type="InterPro" id="IPR001226">
    <property type="entry name" value="Flavodoxin_CS"/>
</dbReference>
<dbReference type="InterPro" id="IPR008254">
    <property type="entry name" value="Flavodoxin/NO_synth"/>
</dbReference>
<keyword evidence="5 8" id="KW-0288">FMN</keyword>
<evidence type="ECO:0000259" key="9">
    <source>
        <dbReference type="PROSITE" id="PS50902"/>
    </source>
</evidence>
<sequence length="184" mass="20262">MNRIGIFFGTETGTTRLIAKKIHKKLGDDIAAKPLNVNRIALADMLQYDALILGTPSYGIGEIPGRSAGCLEPNWEEFLAQFESADFSGKRVALFGLGAQERYSDRFASSLLRLYEVFKGFGAEIVGSWPTDGYTFDHSAAIVDGRFVGLVIDARTQGMHTDERIDIWLETVKPLLLEKVGMSA</sequence>
<dbReference type="GO" id="GO:0010181">
    <property type="term" value="F:FMN binding"/>
    <property type="evidence" value="ECO:0007669"/>
    <property type="project" value="UniProtKB-UniRule"/>
</dbReference>
<name>A0A2U8GRN3_9RHOO</name>
<evidence type="ECO:0000313" key="10">
    <source>
        <dbReference type="EMBL" id="AWI76322.1"/>
    </source>
</evidence>
<keyword evidence="3 8" id="KW-0813">Transport</keyword>
<evidence type="ECO:0000256" key="3">
    <source>
        <dbReference type="ARBA" id="ARBA00022448"/>
    </source>
</evidence>
<accession>A0A2U8GRN3</accession>
<dbReference type="Gene3D" id="3.40.50.360">
    <property type="match status" value="1"/>
</dbReference>
<reference evidence="10 11" key="1">
    <citation type="submission" date="2017-06" db="EMBL/GenBank/DDBJ databases">
        <title>Azoarcus.</title>
        <authorList>
            <person name="Woo J.-H."/>
            <person name="Kim H.-S."/>
        </authorList>
    </citation>
    <scope>NUCLEOTIDE SEQUENCE [LARGE SCALE GENOMIC DNA]</scope>
    <source>
        <strain evidence="10 11">TSPY31</strain>
    </source>
</reference>
<keyword evidence="11" id="KW-1185">Reference proteome</keyword>
<evidence type="ECO:0000256" key="8">
    <source>
        <dbReference type="PIRNR" id="PIRNR038996"/>
    </source>
</evidence>
<protein>
    <recommendedName>
        <fullName evidence="8">Flavodoxin</fullName>
    </recommendedName>
</protein>
<dbReference type="PROSITE" id="PS50902">
    <property type="entry name" value="FLAVODOXIN_LIKE"/>
    <property type="match status" value="1"/>
</dbReference>
<dbReference type="InterPro" id="IPR010086">
    <property type="entry name" value="Flavodoxin_lc"/>
</dbReference>